<dbReference type="PANTHER" id="PTHR30614:SF0">
    <property type="entry name" value="L-CYSTINE TRANSPORT SYSTEM PERMEASE PROTEIN TCYL"/>
    <property type="match status" value="1"/>
</dbReference>
<protein>
    <submittedName>
        <fullName evidence="10">Amino acid ABC transporter permease</fullName>
    </submittedName>
</protein>
<dbReference type="PANTHER" id="PTHR30614">
    <property type="entry name" value="MEMBRANE COMPONENT OF AMINO ACID ABC TRANSPORTER"/>
    <property type="match status" value="1"/>
</dbReference>
<evidence type="ECO:0000256" key="5">
    <source>
        <dbReference type="ARBA" id="ARBA00022970"/>
    </source>
</evidence>
<comment type="similarity">
    <text evidence="8">Belongs to the binding-protein-dependent transport system permease family.</text>
</comment>
<feature type="transmembrane region" description="Helical" evidence="8">
    <location>
        <begin position="186"/>
        <end position="205"/>
    </location>
</feature>
<dbReference type="EMBL" id="JBIRYL010000001">
    <property type="protein sequence ID" value="MFI2230140.1"/>
    <property type="molecule type" value="Genomic_DNA"/>
</dbReference>
<comment type="caution">
    <text evidence="10">The sequence shown here is derived from an EMBL/GenBank/DDBJ whole genome shotgun (WGS) entry which is preliminary data.</text>
</comment>
<dbReference type="RefSeq" id="WP_397061472.1">
    <property type="nucleotide sequence ID" value="NZ_JBIRYL010000001.1"/>
</dbReference>
<gene>
    <name evidence="10" type="ORF">ACH49Z_09845</name>
</gene>
<dbReference type="InterPro" id="IPR043429">
    <property type="entry name" value="ArtM/GltK/GlnP/TcyL/YhdX-like"/>
</dbReference>
<dbReference type="Gene3D" id="1.10.3720.10">
    <property type="entry name" value="MetI-like"/>
    <property type="match status" value="1"/>
</dbReference>
<keyword evidence="11" id="KW-1185">Reference proteome</keyword>
<keyword evidence="6 8" id="KW-1133">Transmembrane helix</keyword>
<comment type="subcellular location">
    <subcellularLocation>
        <location evidence="1 8">Cell membrane</location>
        <topology evidence="1 8">Multi-pass membrane protein</topology>
    </subcellularLocation>
</comment>
<keyword evidence="4 8" id="KW-0812">Transmembrane</keyword>
<evidence type="ECO:0000256" key="4">
    <source>
        <dbReference type="ARBA" id="ARBA00022692"/>
    </source>
</evidence>
<proteinExistence type="inferred from homology"/>
<evidence type="ECO:0000256" key="8">
    <source>
        <dbReference type="RuleBase" id="RU363032"/>
    </source>
</evidence>
<keyword evidence="5" id="KW-0029">Amino-acid transport</keyword>
<keyword evidence="3" id="KW-1003">Cell membrane</keyword>
<dbReference type="Pfam" id="PF00528">
    <property type="entry name" value="BPD_transp_1"/>
    <property type="match status" value="1"/>
</dbReference>
<evidence type="ECO:0000256" key="1">
    <source>
        <dbReference type="ARBA" id="ARBA00004651"/>
    </source>
</evidence>
<dbReference type="InterPro" id="IPR000515">
    <property type="entry name" value="MetI-like"/>
</dbReference>
<dbReference type="InterPro" id="IPR010065">
    <property type="entry name" value="AA_ABC_transptr_permease_3TM"/>
</dbReference>
<evidence type="ECO:0000313" key="11">
    <source>
        <dbReference type="Proteomes" id="UP001611494"/>
    </source>
</evidence>
<keyword evidence="7 8" id="KW-0472">Membrane</keyword>
<accession>A0ABW7VWT8</accession>
<evidence type="ECO:0000256" key="7">
    <source>
        <dbReference type="ARBA" id="ARBA00023136"/>
    </source>
</evidence>
<dbReference type="InterPro" id="IPR035906">
    <property type="entry name" value="MetI-like_sf"/>
</dbReference>
<dbReference type="NCBIfam" id="TIGR01726">
    <property type="entry name" value="HEQRo_perm_3TM"/>
    <property type="match status" value="1"/>
</dbReference>
<dbReference type="CDD" id="cd06261">
    <property type="entry name" value="TM_PBP2"/>
    <property type="match status" value="1"/>
</dbReference>
<evidence type="ECO:0000256" key="2">
    <source>
        <dbReference type="ARBA" id="ARBA00022448"/>
    </source>
</evidence>
<feature type="transmembrane region" description="Helical" evidence="8">
    <location>
        <begin position="53"/>
        <end position="74"/>
    </location>
</feature>
<sequence length="216" mass="22663">MHVLTANASLLAQAFATTLLLSLAGGVLAAAVGLLVGVARMSPVPFLQRVGAAYVEVIRNTPLTVVFFLIVFVLPQLGLTIPSYTVAAIIALGFYTAAFVSEAVRAGVNTVGRGQAEAARALGMSFLENMRFIIIPQALRSVVPPLANVWTALVKNTSIAAGFGVLELTAAGQRINFLEPAAVVQALLWIAAAYLVITLGSAAGFRRLEHRLAVPR</sequence>
<name>A0ABW7VWT8_9NOCA</name>
<dbReference type="SUPFAM" id="SSF161098">
    <property type="entry name" value="MetI-like"/>
    <property type="match status" value="1"/>
</dbReference>
<keyword evidence="2 8" id="KW-0813">Transport</keyword>
<organism evidence="10 11">
    <name type="scientific">Nocardia testacea</name>
    <dbReference type="NCBI Taxonomy" id="248551"/>
    <lineage>
        <taxon>Bacteria</taxon>
        <taxon>Bacillati</taxon>
        <taxon>Actinomycetota</taxon>
        <taxon>Actinomycetes</taxon>
        <taxon>Mycobacteriales</taxon>
        <taxon>Nocardiaceae</taxon>
        <taxon>Nocardia</taxon>
    </lineage>
</organism>
<reference evidence="10 11" key="1">
    <citation type="submission" date="2024-10" db="EMBL/GenBank/DDBJ databases">
        <title>The Natural Products Discovery Center: Release of the First 8490 Sequenced Strains for Exploring Actinobacteria Biosynthetic Diversity.</title>
        <authorList>
            <person name="Kalkreuter E."/>
            <person name="Kautsar S.A."/>
            <person name="Yang D."/>
            <person name="Bader C.D."/>
            <person name="Teijaro C.N."/>
            <person name="Fluegel L."/>
            <person name="Davis C.M."/>
            <person name="Simpson J.R."/>
            <person name="Lauterbach L."/>
            <person name="Steele A.D."/>
            <person name="Gui C."/>
            <person name="Meng S."/>
            <person name="Li G."/>
            <person name="Viehrig K."/>
            <person name="Ye F."/>
            <person name="Su P."/>
            <person name="Kiefer A.F."/>
            <person name="Nichols A."/>
            <person name="Cepeda A.J."/>
            <person name="Yan W."/>
            <person name="Fan B."/>
            <person name="Jiang Y."/>
            <person name="Adhikari A."/>
            <person name="Zheng C.-J."/>
            <person name="Schuster L."/>
            <person name="Cowan T.M."/>
            <person name="Smanski M.J."/>
            <person name="Chevrette M.G."/>
            <person name="De Carvalho L.P.S."/>
            <person name="Shen B."/>
        </authorList>
    </citation>
    <scope>NUCLEOTIDE SEQUENCE [LARGE SCALE GENOMIC DNA]</scope>
    <source>
        <strain evidence="10 11">NPDC019377</strain>
    </source>
</reference>
<dbReference type="PROSITE" id="PS50928">
    <property type="entry name" value="ABC_TM1"/>
    <property type="match status" value="1"/>
</dbReference>
<evidence type="ECO:0000256" key="3">
    <source>
        <dbReference type="ARBA" id="ARBA00022475"/>
    </source>
</evidence>
<evidence type="ECO:0000313" key="10">
    <source>
        <dbReference type="EMBL" id="MFI2230140.1"/>
    </source>
</evidence>
<feature type="domain" description="ABC transmembrane type-1" evidence="9">
    <location>
        <begin position="15"/>
        <end position="200"/>
    </location>
</feature>
<evidence type="ECO:0000256" key="6">
    <source>
        <dbReference type="ARBA" id="ARBA00022989"/>
    </source>
</evidence>
<feature type="transmembrane region" description="Helical" evidence="8">
    <location>
        <begin position="81"/>
        <end position="100"/>
    </location>
</feature>
<evidence type="ECO:0000259" key="9">
    <source>
        <dbReference type="PROSITE" id="PS50928"/>
    </source>
</evidence>
<dbReference type="Proteomes" id="UP001611494">
    <property type="component" value="Unassembled WGS sequence"/>
</dbReference>